<gene>
    <name evidence="2" type="ORF">BV898_09794</name>
</gene>
<dbReference type="Proteomes" id="UP000192578">
    <property type="component" value="Unassembled WGS sequence"/>
</dbReference>
<dbReference type="EMBL" id="MTYJ01000079">
    <property type="protein sequence ID" value="OQV16022.1"/>
    <property type="molecule type" value="Genomic_DNA"/>
</dbReference>
<accession>A0A1W0WLG3</accession>
<feature type="chain" id="PRO_5013229756" description="WAP domain-containing protein" evidence="1">
    <location>
        <begin position="21"/>
        <end position="128"/>
    </location>
</feature>
<keyword evidence="3" id="KW-1185">Reference proteome</keyword>
<dbReference type="Pfam" id="PF14625">
    <property type="entry name" value="Lustrin_cystein"/>
    <property type="match status" value="2"/>
</dbReference>
<dbReference type="OrthoDB" id="6113032at2759"/>
<organism evidence="2 3">
    <name type="scientific">Hypsibius exemplaris</name>
    <name type="common">Freshwater tardigrade</name>
    <dbReference type="NCBI Taxonomy" id="2072580"/>
    <lineage>
        <taxon>Eukaryota</taxon>
        <taxon>Metazoa</taxon>
        <taxon>Ecdysozoa</taxon>
        <taxon>Tardigrada</taxon>
        <taxon>Eutardigrada</taxon>
        <taxon>Parachela</taxon>
        <taxon>Hypsibioidea</taxon>
        <taxon>Hypsibiidae</taxon>
        <taxon>Hypsibius</taxon>
    </lineage>
</organism>
<comment type="caution">
    <text evidence="2">The sequence shown here is derived from an EMBL/GenBank/DDBJ whole genome shotgun (WGS) entry which is preliminary data.</text>
</comment>
<keyword evidence="1" id="KW-0732">Signal</keyword>
<reference evidence="3" key="1">
    <citation type="submission" date="2017-01" db="EMBL/GenBank/DDBJ databases">
        <title>Comparative genomics of anhydrobiosis in the tardigrade Hypsibius dujardini.</title>
        <authorList>
            <person name="Yoshida Y."/>
            <person name="Koutsovoulos G."/>
            <person name="Laetsch D."/>
            <person name="Stevens L."/>
            <person name="Kumar S."/>
            <person name="Horikawa D."/>
            <person name="Ishino K."/>
            <person name="Komine S."/>
            <person name="Tomita M."/>
            <person name="Blaxter M."/>
            <person name="Arakawa K."/>
        </authorList>
    </citation>
    <scope>NUCLEOTIDE SEQUENCE [LARGE SCALE GENOMIC DNA]</scope>
    <source>
        <strain evidence="3">Z151</strain>
    </source>
</reference>
<dbReference type="AlphaFoldDB" id="A0A1W0WLG3"/>
<name>A0A1W0WLG3_HYPEX</name>
<evidence type="ECO:0008006" key="4">
    <source>
        <dbReference type="Google" id="ProtNLM"/>
    </source>
</evidence>
<sequence length="128" mass="13553">MLSFSAILSVAVSLFITVNAGKTYSSQCPFGNPLIDSRTLSQWFCGRGPSSKPCPRNFVCNIDPADRFAVCCATQAPSVNPCSKGDPLVDAGTGEAWYCGLGPSSQPCPKTYSCKVDPADRFAVCCLI</sequence>
<evidence type="ECO:0000313" key="3">
    <source>
        <dbReference type="Proteomes" id="UP000192578"/>
    </source>
</evidence>
<dbReference type="InterPro" id="IPR028150">
    <property type="entry name" value="Lustrin_cystein"/>
</dbReference>
<evidence type="ECO:0000256" key="1">
    <source>
        <dbReference type="SAM" id="SignalP"/>
    </source>
</evidence>
<protein>
    <recommendedName>
        <fullName evidence="4">WAP domain-containing protein</fullName>
    </recommendedName>
</protein>
<proteinExistence type="predicted"/>
<feature type="signal peptide" evidence="1">
    <location>
        <begin position="1"/>
        <end position="20"/>
    </location>
</feature>
<evidence type="ECO:0000313" key="2">
    <source>
        <dbReference type="EMBL" id="OQV16022.1"/>
    </source>
</evidence>